<dbReference type="Proteomes" id="UP000654075">
    <property type="component" value="Unassembled WGS sequence"/>
</dbReference>
<evidence type="ECO:0000313" key="2">
    <source>
        <dbReference type="Proteomes" id="UP000654075"/>
    </source>
</evidence>
<dbReference type="SUPFAM" id="SSF50978">
    <property type="entry name" value="WD40 repeat-like"/>
    <property type="match status" value="1"/>
</dbReference>
<dbReference type="EMBL" id="CAJNNV010003893">
    <property type="protein sequence ID" value="CAE8589811.1"/>
    <property type="molecule type" value="Genomic_DNA"/>
</dbReference>
<proteinExistence type="predicted"/>
<feature type="non-terminal residue" evidence="1">
    <location>
        <position position="384"/>
    </location>
</feature>
<sequence length="384" mass="41371">SCQASGGVALGGAESPKVRQLLNEVTEQPTLAICTLPGMNIDNVLFGDTVNDKLVFYSGAFVGLYSLKQKRTTFINKLRQPGSVISSTVQHVSVNPELGTVAVCLGVIQANQGEVQSVQNVTVIWPNGNLQDEEPLKLSIQINQSSGVLDSELLPAQVILSRSFGPQMLLSRLSDGQVYCWLLNSARSQLVSEVQLKKRGGLIATSDDGCWIAVANQEREPSRHIEIWMYENLGNPQGKPKLVCSLNKRPSSMAVAHKQSFSPTANRPPTRPPGCCLIAFTEEVKPGQPLGPIEIISVAPDGTCNNVYRVRLSSPCLSLSFCHGSSTHLLSGLADGSAIVYNLPQGEVTFSHDNPGTKCFSASTDRTLLASSDANYFRVYKVAE</sequence>
<reference evidence="1" key="1">
    <citation type="submission" date="2021-02" db="EMBL/GenBank/DDBJ databases">
        <authorList>
            <person name="Dougan E. K."/>
            <person name="Rhodes N."/>
            <person name="Thang M."/>
            <person name="Chan C."/>
        </authorList>
    </citation>
    <scope>NUCLEOTIDE SEQUENCE</scope>
</reference>
<name>A0A813DWI4_POLGL</name>
<comment type="caution">
    <text evidence="1">The sequence shown here is derived from an EMBL/GenBank/DDBJ whole genome shotgun (WGS) entry which is preliminary data.</text>
</comment>
<dbReference type="InterPro" id="IPR036322">
    <property type="entry name" value="WD40_repeat_dom_sf"/>
</dbReference>
<dbReference type="AlphaFoldDB" id="A0A813DWI4"/>
<dbReference type="InterPro" id="IPR015943">
    <property type="entry name" value="WD40/YVTN_repeat-like_dom_sf"/>
</dbReference>
<protein>
    <submittedName>
        <fullName evidence="1">Uncharacterized protein</fullName>
    </submittedName>
</protein>
<keyword evidence="2" id="KW-1185">Reference proteome</keyword>
<accession>A0A813DWI4</accession>
<gene>
    <name evidence="1" type="ORF">PGLA1383_LOCUS8542</name>
</gene>
<dbReference type="Gene3D" id="2.130.10.10">
    <property type="entry name" value="YVTN repeat-like/Quinoprotein amine dehydrogenase"/>
    <property type="match status" value="1"/>
</dbReference>
<organism evidence="1 2">
    <name type="scientific">Polarella glacialis</name>
    <name type="common">Dinoflagellate</name>
    <dbReference type="NCBI Taxonomy" id="89957"/>
    <lineage>
        <taxon>Eukaryota</taxon>
        <taxon>Sar</taxon>
        <taxon>Alveolata</taxon>
        <taxon>Dinophyceae</taxon>
        <taxon>Suessiales</taxon>
        <taxon>Suessiaceae</taxon>
        <taxon>Polarella</taxon>
    </lineage>
</organism>
<dbReference type="OrthoDB" id="5314041at2759"/>
<evidence type="ECO:0000313" key="1">
    <source>
        <dbReference type="EMBL" id="CAE8589811.1"/>
    </source>
</evidence>